<keyword evidence="2" id="KW-1185">Reference proteome</keyword>
<protein>
    <submittedName>
        <fullName evidence="1">Uncharacterized protein</fullName>
    </submittedName>
</protein>
<organism evidence="1 2">
    <name type="scientific">Holothuria leucospilota</name>
    <name type="common">Black long sea cucumber</name>
    <name type="synonym">Mertensiothuria leucospilota</name>
    <dbReference type="NCBI Taxonomy" id="206669"/>
    <lineage>
        <taxon>Eukaryota</taxon>
        <taxon>Metazoa</taxon>
        <taxon>Echinodermata</taxon>
        <taxon>Eleutherozoa</taxon>
        <taxon>Echinozoa</taxon>
        <taxon>Holothuroidea</taxon>
        <taxon>Aspidochirotacea</taxon>
        <taxon>Aspidochirotida</taxon>
        <taxon>Holothuriidae</taxon>
        <taxon>Holothuria</taxon>
    </lineage>
</organism>
<reference evidence="1" key="1">
    <citation type="submission" date="2021-10" db="EMBL/GenBank/DDBJ databases">
        <title>Tropical sea cucumber genome reveals ecological adaptation and Cuvierian tubules defense mechanism.</title>
        <authorList>
            <person name="Chen T."/>
        </authorList>
    </citation>
    <scope>NUCLEOTIDE SEQUENCE</scope>
    <source>
        <strain evidence="1">Nanhai2018</strain>
        <tissue evidence="1">Muscle</tissue>
    </source>
</reference>
<evidence type="ECO:0000313" key="2">
    <source>
        <dbReference type="Proteomes" id="UP001152320"/>
    </source>
</evidence>
<name>A0A9Q1BYN6_HOLLE</name>
<sequence>MELSKSHHNSVPENFTGPPNLLCLCISRFIHDYYHSLNRTFVSDHQAFFQHCVQSIILCRTSIYHG</sequence>
<accession>A0A9Q1BYN6</accession>
<dbReference type="AlphaFoldDB" id="A0A9Q1BYN6"/>
<dbReference type="EMBL" id="JAIZAY010000010">
    <property type="protein sequence ID" value="KAJ8034974.1"/>
    <property type="molecule type" value="Genomic_DNA"/>
</dbReference>
<gene>
    <name evidence="1" type="ORF">HOLleu_22026</name>
</gene>
<dbReference type="Proteomes" id="UP001152320">
    <property type="component" value="Chromosome 10"/>
</dbReference>
<comment type="caution">
    <text evidence="1">The sequence shown here is derived from an EMBL/GenBank/DDBJ whole genome shotgun (WGS) entry which is preliminary data.</text>
</comment>
<evidence type="ECO:0000313" key="1">
    <source>
        <dbReference type="EMBL" id="KAJ8034974.1"/>
    </source>
</evidence>
<proteinExistence type="predicted"/>